<dbReference type="Gene3D" id="3.40.630.30">
    <property type="match status" value="1"/>
</dbReference>
<keyword evidence="3" id="KW-1185">Reference proteome</keyword>
<accession>A0ABV8LLR9</accession>
<evidence type="ECO:0000313" key="3">
    <source>
        <dbReference type="Proteomes" id="UP001595816"/>
    </source>
</evidence>
<name>A0ABV8LLR9_9ACTN</name>
<dbReference type="CDD" id="cd04301">
    <property type="entry name" value="NAT_SF"/>
    <property type="match status" value="1"/>
</dbReference>
<comment type="caution">
    <text evidence="2">The sequence shown here is derived from an EMBL/GenBank/DDBJ whole genome shotgun (WGS) entry which is preliminary data.</text>
</comment>
<dbReference type="SUPFAM" id="SSF55729">
    <property type="entry name" value="Acyl-CoA N-acyltransferases (Nat)"/>
    <property type="match status" value="1"/>
</dbReference>
<protein>
    <submittedName>
        <fullName evidence="2">GNAT family N-acetyltransferase</fullName>
    </submittedName>
</protein>
<dbReference type="Pfam" id="PF00583">
    <property type="entry name" value="Acetyltransf_1"/>
    <property type="match status" value="1"/>
</dbReference>
<dbReference type="PROSITE" id="PS51186">
    <property type="entry name" value="GNAT"/>
    <property type="match status" value="1"/>
</dbReference>
<dbReference type="InterPro" id="IPR000182">
    <property type="entry name" value="GNAT_dom"/>
</dbReference>
<evidence type="ECO:0000313" key="2">
    <source>
        <dbReference type="EMBL" id="MFC4131270.1"/>
    </source>
</evidence>
<dbReference type="EMBL" id="JBHSAY010000006">
    <property type="protein sequence ID" value="MFC4131270.1"/>
    <property type="molecule type" value="Genomic_DNA"/>
</dbReference>
<proteinExistence type="predicted"/>
<organism evidence="2 3">
    <name type="scientific">Hamadaea flava</name>
    <dbReference type="NCBI Taxonomy" id="1742688"/>
    <lineage>
        <taxon>Bacteria</taxon>
        <taxon>Bacillati</taxon>
        <taxon>Actinomycetota</taxon>
        <taxon>Actinomycetes</taxon>
        <taxon>Micromonosporales</taxon>
        <taxon>Micromonosporaceae</taxon>
        <taxon>Hamadaea</taxon>
    </lineage>
</organism>
<reference evidence="3" key="1">
    <citation type="journal article" date="2019" name="Int. J. Syst. Evol. Microbiol.">
        <title>The Global Catalogue of Microorganisms (GCM) 10K type strain sequencing project: providing services to taxonomists for standard genome sequencing and annotation.</title>
        <authorList>
            <consortium name="The Broad Institute Genomics Platform"/>
            <consortium name="The Broad Institute Genome Sequencing Center for Infectious Disease"/>
            <person name="Wu L."/>
            <person name="Ma J."/>
        </authorList>
    </citation>
    <scope>NUCLEOTIDE SEQUENCE [LARGE SCALE GENOMIC DNA]</scope>
    <source>
        <strain evidence="3">CGMCC 4.7289</strain>
    </source>
</reference>
<evidence type="ECO:0000259" key="1">
    <source>
        <dbReference type="PROSITE" id="PS51186"/>
    </source>
</evidence>
<feature type="domain" description="N-acetyltransferase" evidence="1">
    <location>
        <begin position="122"/>
        <end position="253"/>
    </location>
</feature>
<gene>
    <name evidence="2" type="ORF">ACFOZ4_11715</name>
</gene>
<sequence>MRVVIDRGEVRELLTRHPGRHLLAIGDLDDAFWPHTRFIHGWGQTLLLYSGLQTPVVLAVADPPTESMGSLVTSFLRELPDRFYGHLSEEAAEALRPHFTLDVHGVLAYMSVKPATVPEPREPIVTIGTADLAEIQALQQAANPDGGFFEPQMLHAGPYLGIRRDGELVAMAGTHTWSAAEKVAVLGNIATHPAHRRRGLAGAVTAALCARLSGAVDVVGLTVDVDNTPAIRCYTRLGFTEDVRVIGARCARN</sequence>
<dbReference type="RefSeq" id="WP_253754644.1">
    <property type="nucleotide sequence ID" value="NZ_JAMZDZ010000001.1"/>
</dbReference>
<dbReference type="InterPro" id="IPR016181">
    <property type="entry name" value="Acyl_CoA_acyltransferase"/>
</dbReference>
<dbReference type="Proteomes" id="UP001595816">
    <property type="component" value="Unassembled WGS sequence"/>
</dbReference>